<feature type="region of interest" description="Disordered" evidence="1">
    <location>
        <begin position="129"/>
        <end position="156"/>
    </location>
</feature>
<dbReference type="RefSeq" id="XP_008726273.1">
    <property type="nucleotide sequence ID" value="XM_008728051.1"/>
</dbReference>
<sequence length="179" mass="19333">MKLLSFLVMLAVGSPADAGACDSGINAVAVPLLKAYPPAQSFCSAKYPLPTSTVTAKVKRQNGRSTSTTTTKSTTTKPALNPTTTPKTTTTTKDAQASQWSSILSQAGAAISTFCSCIETPVTKTVCNSDNDDDDVEQQQHHHHHHTHDDAINNHHYHHDHSNLRAIGRCLHRQQSVLH</sequence>
<gene>
    <name evidence="3" type="ORF">G647_03706</name>
</gene>
<proteinExistence type="predicted"/>
<feature type="chain" id="PRO_5004774514" evidence="2">
    <location>
        <begin position="19"/>
        <end position="179"/>
    </location>
</feature>
<protein>
    <submittedName>
        <fullName evidence="3">Uncharacterized protein</fullName>
    </submittedName>
</protein>
<feature type="signal peptide" evidence="2">
    <location>
        <begin position="1"/>
        <end position="18"/>
    </location>
</feature>
<reference evidence="3 4" key="1">
    <citation type="submission" date="2013-03" db="EMBL/GenBank/DDBJ databases">
        <title>The Genome Sequence of Cladophialophora carrionii CBS 160.54.</title>
        <authorList>
            <consortium name="The Broad Institute Genomics Platform"/>
            <person name="Cuomo C."/>
            <person name="de Hoog S."/>
            <person name="Gorbushina A."/>
            <person name="Walker B."/>
            <person name="Young S.K."/>
            <person name="Zeng Q."/>
            <person name="Gargeya S."/>
            <person name="Fitzgerald M."/>
            <person name="Haas B."/>
            <person name="Abouelleil A."/>
            <person name="Allen A.W."/>
            <person name="Alvarado L."/>
            <person name="Arachchi H.M."/>
            <person name="Berlin A.M."/>
            <person name="Chapman S.B."/>
            <person name="Gainer-Dewar J."/>
            <person name="Goldberg J."/>
            <person name="Griggs A."/>
            <person name="Gujja S."/>
            <person name="Hansen M."/>
            <person name="Howarth C."/>
            <person name="Imamovic A."/>
            <person name="Ireland A."/>
            <person name="Larimer J."/>
            <person name="McCowan C."/>
            <person name="Murphy C."/>
            <person name="Pearson M."/>
            <person name="Poon T.W."/>
            <person name="Priest M."/>
            <person name="Roberts A."/>
            <person name="Saif S."/>
            <person name="Shea T."/>
            <person name="Sisk P."/>
            <person name="Sykes S."/>
            <person name="Wortman J."/>
            <person name="Nusbaum C."/>
            <person name="Birren B."/>
        </authorList>
    </citation>
    <scope>NUCLEOTIDE SEQUENCE [LARGE SCALE GENOMIC DNA]</scope>
    <source>
        <strain evidence="3 4">CBS 160.54</strain>
    </source>
</reference>
<name>V9DEG5_9EURO</name>
<feature type="compositionally biased region" description="Low complexity" evidence="1">
    <location>
        <begin position="65"/>
        <end position="93"/>
    </location>
</feature>
<feature type="region of interest" description="Disordered" evidence="1">
    <location>
        <begin position="56"/>
        <end position="94"/>
    </location>
</feature>
<organism evidence="3 4">
    <name type="scientific">Cladophialophora carrionii CBS 160.54</name>
    <dbReference type="NCBI Taxonomy" id="1279043"/>
    <lineage>
        <taxon>Eukaryota</taxon>
        <taxon>Fungi</taxon>
        <taxon>Dikarya</taxon>
        <taxon>Ascomycota</taxon>
        <taxon>Pezizomycotina</taxon>
        <taxon>Eurotiomycetes</taxon>
        <taxon>Chaetothyriomycetidae</taxon>
        <taxon>Chaetothyriales</taxon>
        <taxon>Herpotrichiellaceae</taxon>
        <taxon>Cladophialophora</taxon>
    </lineage>
</organism>
<evidence type="ECO:0000256" key="1">
    <source>
        <dbReference type="SAM" id="MobiDB-lite"/>
    </source>
</evidence>
<dbReference type="HOGENOM" id="CLU_110790_0_0_1"/>
<dbReference type="Proteomes" id="UP000030678">
    <property type="component" value="Unassembled WGS sequence"/>
</dbReference>
<dbReference type="EMBL" id="KB822704">
    <property type="protein sequence ID" value="ETI24337.1"/>
    <property type="molecule type" value="Genomic_DNA"/>
</dbReference>
<dbReference type="OrthoDB" id="10364578at2759"/>
<keyword evidence="2" id="KW-0732">Signal</keyword>
<evidence type="ECO:0000313" key="3">
    <source>
        <dbReference type="EMBL" id="ETI24337.1"/>
    </source>
</evidence>
<dbReference type="GeneID" id="19982199"/>
<evidence type="ECO:0000256" key="2">
    <source>
        <dbReference type="SAM" id="SignalP"/>
    </source>
</evidence>
<evidence type="ECO:0000313" key="4">
    <source>
        <dbReference type="Proteomes" id="UP000030678"/>
    </source>
</evidence>
<dbReference type="AlphaFoldDB" id="V9DEG5"/>
<accession>V9DEG5</accession>
<dbReference type="VEuPathDB" id="FungiDB:G647_03706"/>